<evidence type="ECO:0000259" key="18">
    <source>
        <dbReference type="Pfam" id="PF03712"/>
    </source>
</evidence>
<feature type="binding site" evidence="13">
    <location>
        <position position="39"/>
    </location>
    <ligand>
        <name>Cu(2+)</name>
        <dbReference type="ChEBI" id="CHEBI:29036"/>
        <label>1</label>
        <note>catalytic</note>
    </ligand>
</feature>
<dbReference type="PROSITE" id="PS51125">
    <property type="entry name" value="NHL"/>
    <property type="match status" value="2"/>
</dbReference>
<dbReference type="InterPro" id="IPR024548">
    <property type="entry name" value="Cu2_monoox_C"/>
</dbReference>
<comment type="catalytic activity">
    <reaction evidence="11">
        <text>a [peptide]-C-terminal glycine + 2 L-ascorbate + O2 = a [peptide]-C-terminal (2S)-2-hydroxyglycine + 2 monodehydro-L-ascorbate radical + H2O</text>
        <dbReference type="Rhea" id="RHEA:21452"/>
        <dbReference type="Rhea" id="RHEA-COMP:13486"/>
        <dbReference type="Rhea" id="RHEA-COMP:15321"/>
        <dbReference type="ChEBI" id="CHEBI:15377"/>
        <dbReference type="ChEBI" id="CHEBI:15379"/>
        <dbReference type="ChEBI" id="CHEBI:38290"/>
        <dbReference type="ChEBI" id="CHEBI:59513"/>
        <dbReference type="ChEBI" id="CHEBI:137000"/>
        <dbReference type="ChEBI" id="CHEBI:142768"/>
        <dbReference type="EC" id="1.14.17.3"/>
    </reaction>
</comment>
<feature type="binding site" evidence="12">
    <location>
        <position position="556"/>
    </location>
    <ligand>
        <name>a protein</name>
        <dbReference type="ChEBI" id="CHEBI:16541"/>
    </ligand>
    <ligandPart>
        <name>C-terminal Xaa-(2S)-2-hydroxyglycine residue</name>
        <dbReference type="ChEBI" id="CHEBI:142768"/>
    </ligandPart>
</feature>
<evidence type="ECO:0000256" key="16">
    <source>
        <dbReference type="SAM" id="Phobius"/>
    </source>
</evidence>
<dbReference type="Pfam" id="PF01082">
    <property type="entry name" value="Cu2_monooxygen"/>
    <property type="match status" value="1"/>
</dbReference>
<evidence type="ECO:0000256" key="8">
    <source>
        <dbReference type="ARBA" id="ARBA00023180"/>
    </source>
</evidence>
<feature type="binding site" evidence="13">
    <location>
        <position position="40"/>
    </location>
    <ligand>
        <name>Cu(2+)</name>
        <dbReference type="ChEBI" id="CHEBI:29036"/>
        <label>1</label>
        <note>catalytic</note>
    </ligand>
</feature>
<dbReference type="EMBL" id="JAPWDV010000001">
    <property type="protein sequence ID" value="KAJ6221832.1"/>
    <property type="molecule type" value="Genomic_DNA"/>
</dbReference>
<feature type="binding site" evidence="13">
    <location>
        <position position="108"/>
    </location>
    <ligand>
        <name>Cu(2+)</name>
        <dbReference type="ChEBI" id="CHEBI:29036"/>
        <label>1</label>
        <note>catalytic</note>
    </ligand>
</feature>
<keyword evidence="16" id="KW-1133">Transmembrane helix</keyword>
<keyword evidence="16" id="KW-0812">Transmembrane</keyword>
<evidence type="ECO:0000256" key="7">
    <source>
        <dbReference type="ARBA" id="ARBA00023157"/>
    </source>
</evidence>
<dbReference type="InterPro" id="IPR014784">
    <property type="entry name" value="Cu2_ascorb_mOase-like_C"/>
</dbReference>
<organism evidence="19 20">
    <name type="scientific">Blomia tropicalis</name>
    <name type="common">Mite</name>
    <dbReference type="NCBI Taxonomy" id="40697"/>
    <lineage>
        <taxon>Eukaryota</taxon>
        <taxon>Metazoa</taxon>
        <taxon>Ecdysozoa</taxon>
        <taxon>Arthropoda</taxon>
        <taxon>Chelicerata</taxon>
        <taxon>Arachnida</taxon>
        <taxon>Acari</taxon>
        <taxon>Acariformes</taxon>
        <taxon>Sarcoptiformes</taxon>
        <taxon>Astigmata</taxon>
        <taxon>Glycyphagoidea</taxon>
        <taxon>Echimyopodidae</taxon>
        <taxon>Blomia</taxon>
    </lineage>
</organism>
<dbReference type="Gene3D" id="2.120.10.30">
    <property type="entry name" value="TolB, C-terminal domain"/>
    <property type="match status" value="1"/>
</dbReference>
<dbReference type="GO" id="GO:0016020">
    <property type="term" value="C:membrane"/>
    <property type="evidence" value="ECO:0007669"/>
    <property type="project" value="InterPro"/>
</dbReference>
<dbReference type="Pfam" id="PF03712">
    <property type="entry name" value="Cu2_monoox_C"/>
    <property type="match status" value="1"/>
</dbReference>
<evidence type="ECO:0000256" key="1">
    <source>
        <dbReference type="ARBA" id="ARBA00000686"/>
    </source>
</evidence>
<feature type="repeat" description="NHL" evidence="15">
    <location>
        <begin position="409"/>
        <end position="451"/>
    </location>
</feature>
<keyword evidence="13" id="KW-0862">Zinc</keyword>
<keyword evidence="13" id="KW-0106">Calcium</keyword>
<dbReference type="InterPro" id="IPR011042">
    <property type="entry name" value="6-blade_b-propeller_TolB-like"/>
</dbReference>
<feature type="domain" description="Copper type II ascorbate-dependent monooxygenase N-terminal" evidence="17">
    <location>
        <begin position="1"/>
        <end position="113"/>
    </location>
</feature>
<evidence type="ECO:0000256" key="15">
    <source>
        <dbReference type="PROSITE-ProRule" id="PRU00504"/>
    </source>
</evidence>
<comment type="similarity">
    <text evidence="2">In the C-terminal section; belongs to the peptidyl-alpha-hydroxyglycine alpha-amidating lyase family.</text>
</comment>
<dbReference type="Proteomes" id="UP001142055">
    <property type="component" value="Chromosome 1"/>
</dbReference>
<evidence type="ECO:0000256" key="3">
    <source>
        <dbReference type="ARBA" id="ARBA00010263"/>
    </source>
</evidence>
<dbReference type="InterPro" id="IPR036939">
    <property type="entry name" value="Cu2_ascorb_mOase_N_sf"/>
</dbReference>
<evidence type="ECO:0000256" key="4">
    <source>
        <dbReference type="ARBA" id="ARBA00022723"/>
    </source>
</evidence>
<feature type="binding site" evidence="12">
    <location>
        <position position="497"/>
    </location>
    <ligand>
        <name>a protein</name>
        <dbReference type="ChEBI" id="CHEBI:16541"/>
    </ligand>
    <ligandPart>
        <name>C-terminal Xaa-(2S)-2-hydroxyglycine residue</name>
        <dbReference type="ChEBI" id="CHEBI:142768"/>
    </ligandPart>
</feature>
<feature type="domain" description="Copper type II ascorbate-dependent monooxygenase C-terminal" evidence="18">
    <location>
        <begin position="134"/>
        <end position="258"/>
    </location>
</feature>
<keyword evidence="7 14" id="KW-1015">Disulfide bond</keyword>
<feature type="binding site" evidence="13">
    <location>
        <position position="639"/>
    </location>
    <ligand>
        <name>Ca(2+)</name>
        <dbReference type="ChEBI" id="CHEBI:29108"/>
        <note>structural</note>
    </ligand>
</feature>
<gene>
    <name evidence="19" type="ORF">RDWZM_000377</name>
</gene>
<feature type="binding site" evidence="13">
    <location>
        <position position="538"/>
    </location>
    <ligand>
        <name>Zn(2+)</name>
        <dbReference type="ChEBI" id="CHEBI:29105"/>
        <note>catalytic</note>
    </ligand>
</feature>
<dbReference type="InterPro" id="IPR008977">
    <property type="entry name" value="PHM/PNGase_F_dom_sf"/>
</dbReference>
<dbReference type="GO" id="GO:0004504">
    <property type="term" value="F:peptidylglycine monooxygenase activity"/>
    <property type="evidence" value="ECO:0007669"/>
    <property type="project" value="UniProtKB-EC"/>
</dbReference>
<feature type="disulfide bond" evidence="14">
    <location>
        <begin position="478"/>
        <end position="498"/>
    </location>
</feature>
<feature type="binding site" evidence="12">
    <location>
        <position position="372"/>
    </location>
    <ligand>
        <name>a protein</name>
        <dbReference type="ChEBI" id="CHEBI:16541"/>
    </ligand>
    <ligandPart>
        <name>C-terminal Xaa-(2S)-2-hydroxyglycine residue</name>
        <dbReference type="ChEBI" id="CHEBI:142768"/>
    </ligandPart>
</feature>
<dbReference type="SUPFAM" id="SSF49742">
    <property type="entry name" value="PHM/PNGase F"/>
    <property type="match status" value="2"/>
</dbReference>
<feature type="binding site" evidence="13">
    <location>
        <position position="424"/>
    </location>
    <ligand>
        <name>Zn(2+)</name>
        <dbReference type="ChEBI" id="CHEBI:29105"/>
        <note>catalytic</note>
    </ligand>
</feature>
<evidence type="ECO:0000313" key="19">
    <source>
        <dbReference type="EMBL" id="KAJ6221832.1"/>
    </source>
</evidence>
<dbReference type="Gene3D" id="2.60.120.230">
    <property type="match status" value="1"/>
</dbReference>
<dbReference type="PANTHER" id="PTHR10680:SF14">
    <property type="entry name" value="PEPTIDYL-GLYCINE ALPHA-AMIDATING MONOOXYGENASE"/>
    <property type="match status" value="1"/>
</dbReference>
<dbReference type="GO" id="GO:0004598">
    <property type="term" value="F:peptidylamidoglycolate lyase activity"/>
    <property type="evidence" value="ECO:0007669"/>
    <property type="project" value="UniProtKB-EC"/>
</dbReference>
<evidence type="ECO:0000256" key="14">
    <source>
        <dbReference type="PIRSR" id="PIRSR600720-3"/>
    </source>
</evidence>
<feature type="transmembrane region" description="Helical" evidence="16">
    <location>
        <begin position="747"/>
        <end position="765"/>
    </location>
</feature>
<protein>
    <submittedName>
        <fullName evidence="19">Uncharacterized protein</fullName>
    </submittedName>
</protein>
<dbReference type="PANTHER" id="PTHR10680">
    <property type="entry name" value="PEPTIDYL-GLYCINE ALPHA-AMIDATING MONOOXYGENASE"/>
    <property type="match status" value="1"/>
</dbReference>
<dbReference type="InterPro" id="IPR001258">
    <property type="entry name" value="NHL_repeat"/>
</dbReference>
<evidence type="ECO:0000256" key="5">
    <source>
        <dbReference type="ARBA" id="ARBA00022729"/>
    </source>
</evidence>
<evidence type="ECO:0000259" key="17">
    <source>
        <dbReference type="Pfam" id="PF01082"/>
    </source>
</evidence>
<comment type="similarity">
    <text evidence="3">In the N-terminal section; belongs to the copper type II ascorbate-dependent monooxygenase family.</text>
</comment>
<accession>A0A9Q0MC91</accession>
<dbReference type="Gene3D" id="2.60.120.310">
    <property type="entry name" value="Copper type II, ascorbate-dependent monooxygenase, N-terminal domain"/>
    <property type="match status" value="1"/>
</dbReference>
<evidence type="ECO:0000256" key="2">
    <source>
        <dbReference type="ARBA" id="ARBA00006026"/>
    </source>
</evidence>
<comment type="cofactor">
    <cofactor evidence="13">
        <name>Zn(2+)</name>
        <dbReference type="ChEBI" id="CHEBI:29105"/>
    </cofactor>
    <text evidence="13">Binds one Zn(2+) ion per subunit.</text>
</comment>
<dbReference type="GO" id="GO:0006518">
    <property type="term" value="P:peptide metabolic process"/>
    <property type="evidence" value="ECO:0007669"/>
    <property type="project" value="InterPro"/>
</dbReference>
<dbReference type="AlphaFoldDB" id="A0A9Q0MC91"/>
<reference evidence="19" key="1">
    <citation type="submission" date="2022-12" db="EMBL/GenBank/DDBJ databases">
        <title>Genome assemblies of Blomia tropicalis.</title>
        <authorList>
            <person name="Cui Y."/>
        </authorList>
    </citation>
    <scope>NUCLEOTIDE SEQUENCE</scope>
    <source>
        <tissue evidence="19">Adult mites</tissue>
    </source>
</reference>
<dbReference type="Pfam" id="PF01436">
    <property type="entry name" value="NHL"/>
    <property type="match status" value="1"/>
</dbReference>
<feature type="binding site" evidence="13">
    <location>
        <position position="638"/>
    </location>
    <ligand>
        <name>Zn(2+)</name>
        <dbReference type="ChEBI" id="CHEBI:29105"/>
        <note>catalytic</note>
    </ligand>
</feature>
<dbReference type="GO" id="GO:0005507">
    <property type="term" value="F:copper ion binding"/>
    <property type="evidence" value="ECO:0007669"/>
    <property type="project" value="InterPro"/>
</dbReference>
<evidence type="ECO:0000256" key="13">
    <source>
        <dbReference type="PIRSR" id="PIRSR600720-2"/>
    </source>
</evidence>
<comment type="catalytic activity">
    <reaction evidence="1">
        <text>a [peptide]-C-terminal (2S)-2-hydroxyglycine = a [peptide]-C-terminal amide + glyoxylate</text>
        <dbReference type="Rhea" id="RHEA:20924"/>
        <dbReference type="Rhea" id="RHEA-COMP:13485"/>
        <dbReference type="Rhea" id="RHEA-COMP:15321"/>
        <dbReference type="ChEBI" id="CHEBI:36655"/>
        <dbReference type="ChEBI" id="CHEBI:137001"/>
        <dbReference type="ChEBI" id="CHEBI:142768"/>
        <dbReference type="EC" id="4.3.2.5"/>
    </reaction>
</comment>
<evidence type="ECO:0000313" key="20">
    <source>
        <dbReference type="Proteomes" id="UP001142055"/>
    </source>
</evidence>
<keyword evidence="9" id="KW-0456">Lyase</keyword>
<dbReference type="InterPro" id="IPR000323">
    <property type="entry name" value="Cu2_ascorb_mOase_N"/>
</dbReference>
<keyword evidence="5" id="KW-0732">Signal</keyword>
<feature type="binding site" evidence="13">
    <location>
        <position position="176"/>
    </location>
    <ligand>
        <name>Cu(2+)</name>
        <dbReference type="ChEBI" id="CHEBI:29036"/>
        <label>1</label>
        <note>catalytic</note>
    </ligand>
</feature>
<comment type="caution">
    <text evidence="19">The sequence shown here is derived from an EMBL/GenBank/DDBJ whole genome shotgun (WGS) entry which is preliminary data.</text>
</comment>
<dbReference type="OMA" id="AGDEMCN"/>
<evidence type="ECO:0000256" key="6">
    <source>
        <dbReference type="ARBA" id="ARBA00022737"/>
    </source>
</evidence>
<sequence>MPNVHPKKHDEYFCTSTNVTDDEIYITRFDPNADSTRIHHIIIFGCSDLISRSHLYPNSWSCTYSPLCPGMKIVYAWGRNAPSLSLPKDVGFHVGHRSPIKFLILQAHYASPLAEPDSSGVNLQYTLNPMPNVAGIYLMASSNAVIPPHKPKVHVDINCLLNREPINVFAFRVHAHALGVVISGYKYTPITKQFQMLAKGNPQWPQAFYPLNTIIRVERDEILLGRCTFNSTQRETITQIGSTADDEMCNLYLMYYSPNRLFNHGYDQQFILGQLTSNDVCEDIQFRERVLILPPGNDEPLPRNISLEESAKGQNSIHHSSNQHPLHRQYSSNHNETIQLMTNDSWPFGMKMFGQITAVDVDEQERIVIFHRGNHVWNELSFDKDERFQLINKGPIAVSTIVTLDPKTQHIVDEWGNGLFYLPHGLTIDRWNKTVWITDVALHQVFKYSIDPNSKNYRKPIITLGERFVPGNDMEHFCKPTSVAIDQNGDFYVADGYCNGRIIRYNYEAKFQNHWGHPPTYTFGPFSNPQPNMFNIPHKIVLADTDNDKLACVADRENGRIQCFNRPYGYFKFQIQLEQFNGRLFSIDYDQNNRLLYAVAGPSLYDSSRDVLGFAFQIETQQLKSIFAPETGTFRQPHDIAVSKTGQMVYVVEIGPNNIWQFSRSILPKIELSENKSFLSSVPSVNQIPSAMISSSKNVIKSTIIDSNLQTGNLNPSDSTNQYDINFNFELLRIRSRQIRNSITTNSVLYFILFGLFLIIIILHYRYSSPHYSLFTFCSNMFRFMFTDNKPTSARNEKINLRSLFSDHNQKLKKRGFNRVPQNESEIIEDNEDDDDEADLSDVLEDFQPKNSLSKSRLV</sequence>
<evidence type="ECO:0000256" key="10">
    <source>
        <dbReference type="ARBA" id="ARBA00023268"/>
    </source>
</evidence>
<dbReference type="SUPFAM" id="SSF101898">
    <property type="entry name" value="NHL repeat"/>
    <property type="match status" value="1"/>
</dbReference>
<proteinExistence type="inferred from homology"/>
<keyword evidence="4 13" id="KW-0479">Metal-binding</keyword>
<dbReference type="PRINTS" id="PR00790">
    <property type="entry name" value="PAMONOXGNASE"/>
</dbReference>
<feature type="binding site" evidence="13">
    <location>
        <position position="359"/>
    </location>
    <ligand>
        <name>Ca(2+)</name>
        <dbReference type="ChEBI" id="CHEBI:29108"/>
        <note>structural</note>
    </ligand>
</feature>
<name>A0A9Q0MC91_BLOTA</name>
<evidence type="ECO:0000256" key="11">
    <source>
        <dbReference type="ARBA" id="ARBA00048431"/>
    </source>
</evidence>
<feature type="disulfide bond" evidence="14">
    <location>
        <begin position="14"/>
        <end position="62"/>
    </location>
</feature>
<feature type="disulfide bond" evidence="14">
    <location>
        <begin position="227"/>
        <end position="249"/>
    </location>
</feature>
<keyword evidence="13" id="KW-0186">Copper</keyword>
<feature type="binding site" evidence="13">
    <location>
        <position position="248"/>
    </location>
    <ligand>
        <name>Cu(2+)</name>
        <dbReference type="ChEBI" id="CHEBI:29036"/>
        <label>1</label>
        <note>catalytic</note>
    </ligand>
</feature>
<keyword evidence="16" id="KW-0472">Membrane</keyword>
<feature type="binding site" evidence="13">
    <location>
        <position position="426"/>
    </location>
    <ligand>
        <name>Ca(2+)</name>
        <dbReference type="ChEBI" id="CHEBI:29108"/>
        <note>structural</note>
    </ligand>
</feature>
<keyword evidence="20" id="KW-1185">Reference proteome</keyword>
<evidence type="ECO:0000256" key="12">
    <source>
        <dbReference type="PIRSR" id="PIRSR600720-1"/>
    </source>
</evidence>
<feature type="disulfide bond" evidence="14">
    <location>
        <begin position="552"/>
        <end position="563"/>
    </location>
</feature>
<dbReference type="CDD" id="cd14958">
    <property type="entry name" value="NHL_PAL_like"/>
    <property type="match status" value="1"/>
</dbReference>
<keyword evidence="8" id="KW-0325">Glycoprotein</keyword>
<feature type="repeat" description="NHL" evidence="15">
    <location>
        <begin position="476"/>
        <end position="508"/>
    </location>
</feature>
<keyword evidence="6" id="KW-0677">Repeat</keyword>
<keyword evidence="10" id="KW-0511">Multifunctional enzyme</keyword>
<dbReference type="InterPro" id="IPR000720">
    <property type="entry name" value="PHM/PAL"/>
</dbReference>
<comment type="cofactor">
    <cofactor evidence="13">
        <name>Cu(2+)</name>
        <dbReference type="ChEBI" id="CHEBI:29036"/>
    </cofactor>
    <text evidence="13">Binds 2 Cu(2+) ions per subunit.</text>
</comment>
<feature type="binding site" evidence="13">
    <location>
        <position position="174"/>
    </location>
    <ligand>
        <name>Cu(2+)</name>
        <dbReference type="ChEBI" id="CHEBI:29036"/>
        <label>1</label>
        <note>catalytic</note>
    </ligand>
</feature>
<evidence type="ECO:0000256" key="9">
    <source>
        <dbReference type="ARBA" id="ARBA00023239"/>
    </source>
</evidence>
<dbReference type="GO" id="GO:0005576">
    <property type="term" value="C:extracellular region"/>
    <property type="evidence" value="ECO:0007669"/>
    <property type="project" value="TreeGrafter"/>
</dbReference>